<accession>E6Q4Q9</accession>
<dbReference type="SUPFAM" id="SSF88723">
    <property type="entry name" value="PIN domain-like"/>
    <property type="match status" value="1"/>
</dbReference>
<evidence type="ECO:0000313" key="2">
    <source>
        <dbReference type="EMBL" id="CBI02170.1"/>
    </source>
</evidence>
<dbReference type="EMBL" id="CABO01000030">
    <property type="protein sequence ID" value="CBI02170.1"/>
    <property type="molecule type" value="Genomic_DNA"/>
</dbReference>
<dbReference type="PANTHER" id="PTHR36173:SF2">
    <property type="entry name" value="RIBONUCLEASE VAPC16"/>
    <property type="match status" value="1"/>
</dbReference>
<dbReference type="PANTHER" id="PTHR36173">
    <property type="entry name" value="RIBONUCLEASE VAPC16-RELATED"/>
    <property type="match status" value="1"/>
</dbReference>
<feature type="domain" description="PIN" evidence="1">
    <location>
        <begin position="4"/>
        <end position="118"/>
    </location>
</feature>
<dbReference type="Gene3D" id="3.40.50.1010">
    <property type="entry name" value="5'-nuclease"/>
    <property type="match status" value="1"/>
</dbReference>
<name>E6Q4Q9_9ZZZZ</name>
<organism evidence="2">
    <name type="scientific">mine drainage metagenome</name>
    <dbReference type="NCBI Taxonomy" id="410659"/>
    <lineage>
        <taxon>unclassified sequences</taxon>
        <taxon>metagenomes</taxon>
        <taxon>ecological metagenomes</taxon>
    </lineage>
</organism>
<dbReference type="AlphaFoldDB" id="E6Q4Q9"/>
<dbReference type="InterPro" id="IPR029060">
    <property type="entry name" value="PIN-like_dom_sf"/>
</dbReference>
<evidence type="ECO:0000259" key="1">
    <source>
        <dbReference type="Pfam" id="PF01850"/>
    </source>
</evidence>
<dbReference type="InterPro" id="IPR002716">
    <property type="entry name" value="PIN_dom"/>
</dbReference>
<proteinExistence type="predicted"/>
<gene>
    <name evidence="2" type="ORF">CARN4_0895</name>
</gene>
<protein>
    <recommendedName>
        <fullName evidence="1">PIN domain-containing protein</fullName>
    </recommendedName>
</protein>
<reference evidence="2" key="1">
    <citation type="submission" date="2009-10" db="EMBL/GenBank/DDBJ databases">
        <title>Diversity of trophic interactions inside an arsenic-rich microbial ecosystem.</title>
        <authorList>
            <person name="Bertin P.N."/>
            <person name="Heinrich-Salmeron A."/>
            <person name="Pelletier E."/>
            <person name="Goulhen-Chollet F."/>
            <person name="Arsene-Ploetze F."/>
            <person name="Gallien S."/>
            <person name="Calteau A."/>
            <person name="Vallenet D."/>
            <person name="Casiot C."/>
            <person name="Chane-Woon-Ming B."/>
            <person name="Giloteaux L."/>
            <person name="Barakat M."/>
            <person name="Bonnefoy V."/>
            <person name="Bruneel O."/>
            <person name="Chandler M."/>
            <person name="Cleiss J."/>
            <person name="Duran R."/>
            <person name="Elbaz-Poulichet F."/>
            <person name="Fonknechten N."/>
            <person name="Lauga B."/>
            <person name="Mornico D."/>
            <person name="Ortet P."/>
            <person name="Schaeffer C."/>
            <person name="Siguier P."/>
            <person name="Alexander Thil Smith A."/>
            <person name="Van Dorsselaer A."/>
            <person name="Weissenbach J."/>
            <person name="Medigue C."/>
            <person name="Le Paslier D."/>
        </authorList>
    </citation>
    <scope>NUCLEOTIDE SEQUENCE</scope>
</reference>
<dbReference type="InterPro" id="IPR041705">
    <property type="entry name" value="PIN_Sll0205"/>
</dbReference>
<comment type="caution">
    <text evidence="2">The sequence shown here is derived from an EMBL/GenBank/DDBJ whole genome shotgun (WGS) entry which is preliminary data.</text>
</comment>
<sequence>MRLLLDTHAFLWAASTPEELNDKAREAIENPENEIFVSAAAAWEIVIKVGLGKLKVPGDPAVWLPARVRSLGFTFLAIDASHAVAVGALPKIHADPFDRMMIAQAQCEGLIFATRDPENLKYPVRTLIA</sequence>
<dbReference type="CDD" id="cd09872">
    <property type="entry name" value="PIN_Sll0205-like"/>
    <property type="match status" value="1"/>
</dbReference>
<dbReference type="Pfam" id="PF01850">
    <property type="entry name" value="PIN"/>
    <property type="match status" value="1"/>
</dbReference>
<dbReference type="InterPro" id="IPR052919">
    <property type="entry name" value="TA_system_RNase"/>
</dbReference>